<dbReference type="Gene3D" id="1.10.246.150">
    <property type="match status" value="1"/>
</dbReference>
<dbReference type="EMBL" id="FNRK01000004">
    <property type="protein sequence ID" value="SEA15809.1"/>
    <property type="molecule type" value="Genomic_DNA"/>
</dbReference>
<evidence type="ECO:0008006" key="3">
    <source>
        <dbReference type="Google" id="ProtNLM"/>
    </source>
</evidence>
<dbReference type="AlphaFoldDB" id="A0A1H3YW72"/>
<proteinExistence type="predicted"/>
<dbReference type="OrthoDB" id="2045334at2"/>
<accession>A0A1H3YW72</accession>
<keyword evidence="2" id="KW-1185">Reference proteome</keyword>
<protein>
    <recommendedName>
        <fullName evidence="3">Phage gp6-like head-tail connector protein</fullName>
    </recommendedName>
</protein>
<reference evidence="1 2" key="1">
    <citation type="submission" date="2016-10" db="EMBL/GenBank/DDBJ databases">
        <authorList>
            <person name="de Groot N.N."/>
        </authorList>
    </citation>
    <scope>NUCLEOTIDE SEQUENCE [LARGE SCALE GENOMIC DNA]</scope>
    <source>
        <strain evidence="1 2">SR12</strain>
    </source>
</reference>
<evidence type="ECO:0000313" key="1">
    <source>
        <dbReference type="EMBL" id="SEA15809.1"/>
    </source>
</evidence>
<dbReference type="STRING" id="81409.SAMN04515656_104141"/>
<gene>
    <name evidence="1" type="ORF">SAMN04515656_104141</name>
</gene>
<dbReference type="InterPro" id="IPR053746">
    <property type="entry name" value="Viral_HT_Connector_Assembly"/>
</dbReference>
<dbReference type="InterPro" id="IPR021146">
    <property type="entry name" value="Phage_gp6-like_head-tail"/>
</dbReference>
<name>A0A1H3YW72_9FIRM</name>
<evidence type="ECO:0000313" key="2">
    <source>
        <dbReference type="Proteomes" id="UP000199394"/>
    </source>
</evidence>
<dbReference type="Proteomes" id="UP000199394">
    <property type="component" value="Unassembled WGS sequence"/>
</dbReference>
<sequence length="115" mass="12405">MIVELSELRGMACFKDASDAALARKIAAVESAIKGYTHNTFLDRTTGEVFWPPDVVEGAIKLLVYDATTRSKAGIKSESISRHSVTYADGGGTDAGLGYPAELIGFLKPYMKARF</sequence>
<dbReference type="Pfam" id="PF05135">
    <property type="entry name" value="Phage_connect_1"/>
    <property type="match status" value="1"/>
</dbReference>
<organism evidence="1 2">
    <name type="scientific">Eubacterium aggregans</name>
    <dbReference type="NCBI Taxonomy" id="81409"/>
    <lineage>
        <taxon>Bacteria</taxon>
        <taxon>Bacillati</taxon>
        <taxon>Bacillota</taxon>
        <taxon>Clostridia</taxon>
        <taxon>Eubacteriales</taxon>
        <taxon>Eubacteriaceae</taxon>
        <taxon>Eubacterium</taxon>
    </lineage>
</organism>